<protein>
    <submittedName>
        <fullName evidence="1">Uncharacterized protein</fullName>
    </submittedName>
</protein>
<dbReference type="RefSeq" id="WP_089084334.1">
    <property type="nucleotide sequence ID" value="NZ_AP018823.1"/>
</dbReference>
<dbReference type="KEGG" id="amah:DLM_2100"/>
<dbReference type="EMBL" id="AP018823">
    <property type="protein sequence ID" value="BBF84522.1"/>
    <property type="molecule type" value="Genomic_DNA"/>
</dbReference>
<gene>
    <name evidence="1" type="ORF">DLM_0882</name>
    <name evidence="2" type="ORF">DLM_2100</name>
</gene>
<dbReference type="OrthoDB" id="9870979at2"/>
<proteinExistence type="predicted"/>
<dbReference type="AlphaFoldDB" id="A0A3G9GEJ5"/>
<keyword evidence="3" id="KW-1185">Reference proteome</keyword>
<reference evidence="3" key="2">
    <citation type="journal article" date="2017" name="Biotechnol. Biofuels">
        <title>Evaluation of environmental bacterial communities as a factor affecting the growth of duckweed Lemna minor.</title>
        <authorList>
            <person name="Ishizawa H."/>
            <person name="Kuroda M."/>
            <person name="Morikawa M."/>
            <person name="Ike M."/>
        </authorList>
    </citation>
    <scope>NUCLEOTIDE SEQUENCE [LARGE SCALE GENOMIC DNA]</scope>
    <source>
        <strain evidence="3">H3</strain>
    </source>
</reference>
<reference evidence="3" key="4">
    <citation type="journal article" date="2017" name="Plant Physiol. Biochem.">
        <title>Differential oxidative and antioxidative response of duckweed Lemna minor toward plant growth promoting/inhibiting bacteria.</title>
        <authorList>
            <person name="Ishizawa H."/>
            <person name="Kuroda M."/>
            <person name="Morikawa M."/>
            <person name="Ike M."/>
        </authorList>
    </citation>
    <scope>NUCLEOTIDE SEQUENCE [LARGE SCALE GENOMIC DNA]</scope>
    <source>
        <strain evidence="3">H3</strain>
    </source>
</reference>
<sequence length="66" mass="6942">MTDLTIQNEQGQLMESLEIKGAALAAVVGQIARLGGDAECAKEAAKRLSEALYWADRAMGAFDGSV</sequence>
<accession>A0A3G9GEJ5</accession>
<organism evidence="1 3">
    <name type="scientific">Aquitalea magnusonii</name>
    <dbReference type="NCBI Taxonomy" id="332411"/>
    <lineage>
        <taxon>Bacteria</taxon>
        <taxon>Pseudomonadati</taxon>
        <taxon>Pseudomonadota</taxon>
        <taxon>Betaproteobacteria</taxon>
        <taxon>Neisseriales</taxon>
        <taxon>Chromobacteriaceae</taxon>
        <taxon>Aquitalea</taxon>
    </lineage>
</organism>
<evidence type="ECO:0000313" key="1">
    <source>
        <dbReference type="EMBL" id="BBF84522.1"/>
    </source>
</evidence>
<reference evidence="1" key="1">
    <citation type="journal article" date="2017" name="Biotechnol Biofuels 10">
        <title>Evaluation of environmental bacterial communities as a factor affecting the growth of duckweed Lemna minor.</title>
        <authorList>
            <person name="Ishizawa H."/>
            <person name="Kuroda M."/>
            <person name="Morikawa M."/>
            <person name="Ike M."/>
        </authorList>
    </citation>
    <scope>NUCLEOTIDE SEQUENCE [LARGE SCALE GENOMIC DNA]</scope>
    <source>
        <strain evidence="1">H3</strain>
    </source>
</reference>
<evidence type="ECO:0000313" key="3">
    <source>
        <dbReference type="Proteomes" id="UP000198290"/>
    </source>
</evidence>
<dbReference type="Proteomes" id="UP000198290">
    <property type="component" value="Chromosome"/>
</dbReference>
<reference evidence="1 3" key="3">
    <citation type="journal article" date="2017" name="Genome Announc.">
        <title>Draft genome sequence of Aquitalea magnusonii strain H3, a plant growth-promoting bacterium of duckweed Lemna minor.</title>
        <authorList>
            <person name="Ishizawa H."/>
            <person name="Kuroda M."/>
            <person name="Ike M."/>
        </authorList>
    </citation>
    <scope>NUCLEOTIDE SEQUENCE [LARGE SCALE GENOMIC DNA]</scope>
    <source>
        <strain evidence="1 3">H3</strain>
    </source>
</reference>
<dbReference type="KEGG" id="amah:DLM_0882"/>
<reference evidence="1" key="5">
    <citation type="journal article" date="2017" name="Plant Physiol. Biochem. 118">
        <title>Differential oxidative and antioxidative response of duckweed Lemna minor toward plant growth promoting/inhibiting bacteria.</title>
        <authorList>
            <person name="Ishizawa H."/>
            <person name="Kuroda M."/>
            <person name="Morikawa M."/>
            <person name="Ike M."/>
        </authorList>
    </citation>
    <scope>NUCLEOTIDE SEQUENCE [LARGE SCALE GENOMIC DNA]</scope>
    <source>
        <strain evidence="1">H3</strain>
    </source>
</reference>
<name>A0A3G9GEJ5_9NEIS</name>
<dbReference type="EMBL" id="AP018823">
    <property type="protein sequence ID" value="BBF85715.1"/>
    <property type="molecule type" value="Genomic_DNA"/>
</dbReference>
<evidence type="ECO:0000313" key="2">
    <source>
        <dbReference type="EMBL" id="BBF85715.1"/>
    </source>
</evidence>